<reference evidence="2 3" key="1">
    <citation type="journal article" date="2009" name="Stand. Genomic Sci.">
        <title>Complete genome sequence of Dyadobacter fermentans type strain (NS114).</title>
        <authorList>
            <person name="Lang E."/>
            <person name="Lapidus A."/>
            <person name="Chertkov O."/>
            <person name="Brettin T."/>
            <person name="Detter J.C."/>
            <person name="Han C."/>
            <person name="Copeland A."/>
            <person name="Glavina Del Rio T."/>
            <person name="Nolan M."/>
            <person name="Chen F."/>
            <person name="Lucas S."/>
            <person name="Tice H."/>
            <person name="Cheng J.F."/>
            <person name="Land M."/>
            <person name="Hauser L."/>
            <person name="Chang Y.J."/>
            <person name="Jeffries C.D."/>
            <person name="Kopitz M."/>
            <person name="Bruce D."/>
            <person name="Goodwin L."/>
            <person name="Pitluck S."/>
            <person name="Ovchinnikova G."/>
            <person name="Pati A."/>
            <person name="Ivanova N."/>
            <person name="Mavrommatis K."/>
            <person name="Chen A."/>
            <person name="Palaniappan K."/>
            <person name="Chain P."/>
            <person name="Bristow J."/>
            <person name="Eisen J.A."/>
            <person name="Markowitz V."/>
            <person name="Hugenholtz P."/>
            <person name="Goker M."/>
            <person name="Rohde M."/>
            <person name="Kyrpides N.C."/>
            <person name="Klenk H.P."/>
        </authorList>
    </citation>
    <scope>NUCLEOTIDE SEQUENCE [LARGE SCALE GENOMIC DNA]</scope>
    <source>
        <strain evidence="3">ATCC 700827 / DSM 18053 / CIP 107007 / KCTC 52180 / NS114</strain>
    </source>
</reference>
<dbReference type="EMBL" id="CP001619">
    <property type="protein sequence ID" value="ACT96456.1"/>
    <property type="molecule type" value="Genomic_DNA"/>
</dbReference>
<accession>C6VT92</accession>
<dbReference type="eggNOG" id="COG5295">
    <property type="taxonomic scope" value="Bacteria"/>
</dbReference>
<dbReference type="NCBIfam" id="TIGR04183">
    <property type="entry name" value="Por_Secre_tail"/>
    <property type="match status" value="1"/>
</dbReference>
<feature type="domain" description="Secretion system C-terminal sorting" evidence="1">
    <location>
        <begin position="1140"/>
        <end position="1213"/>
    </location>
</feature>
<evidence type="ECO:0000259" key="1">
    <source>
        <dbReference type="Pfam" id="PF18962"/>
    </source>
</evidence>
<dbReference type="KEGG" id="dfe:Dfer_5262"/>
<dbReference type="InterPro" id="IPR026444">
    <property type="entry name" value="Secre_tail"/>
</dbReference>
<dbReference type="eggNOG" id="COG2133">
    <property type="taxonomic scope" value="Bacteria"/>
</dbReference>
<dbReference type="Proteomes" id="UP000002011">
    <property type="component" value="Chromosome"/>
</dbReference>
<dbReference type="InterPro" id="IPR043710">
    <property type="entry name" value="DUF5650"/>
</dbReference>
<evidence type="ECO:0000313" key="2">
    <source>
        <dbReference type="EMBL" id="ACT96456.1"/>
    </source>
</evidence>
<dbReference type="STRING" id="471854.Dfer_5262"/>
<keyword evidence="3" id="KW-1185">Reference proteome</keyword>
<dbReference type="RefSeq" id="WP_015814697.1">
    <property type="nucleotide sequence ID" value="NC_013037.1"/>
</dbReference>
<proteinExistence type="predicted"/>
<protein>
    <recommendedName>
        <fullName evidence="1">Secretion system C-terminal sorting domain-containing protein</fullName>
    </recommendedName>
</protein>
<dbReference type="HOGENOM" id="CLU_269250_0_0_10"/>
<dbReference type="AlphaFoldDB" id="C6VT92"/>
<name>C6VT92_DYAFD</name>
<sequence>MSFCALSQVTDLLNPSGTEQFGTLVTALENGNYVVLDHMYDLNGVSNVGAVFLYNGKTHELISTLTGSTANDQVGSGLIIPLKNGNFVVRSVYWNNGTATSAGAVTWVNGTTGLNGVVSAANSLVGSSTNDMVGSNWIEVLPNGNYIVGSPSWRNGTAASAGAITLGNGTTGTTGPVSETNSLVGSSENDYVGRVVVLKNGNFLAQSHSWNNGNVTDAGAVTWCNGSAPVTGAINASNSLVGTATNDRVGIEDITVLANGNYVVSSSRWNNGAASAAGAVTFGNGATGVTGAVSSANSLVGSSLGDQVGNDRILVLRNGNFLVRSRYWDRGSITDAGAVTWVSAVTGLSGVVSSDNSLVGTSANDAVGQYIPALLANGNYIVGVPAWDNGSLQNAGAATWGNGSTGITGSISQSNSLVGTSANAYVGGIVTELTNGNYVVSSSNWSNGSAVSAGAVTWCSGAGGLAGEVTAQNSLVGSTSYDQVGTQVTPLANGNYVVTSFNWGAGSVQKVGAVTFCDGSQPTSKVVGADNSLVGVLQSEMIGNGGVTALANGNYVVVSTSWRTGTAYQRGAVTWGSGTSGIAGHITEQNSLVGSRDQDNIGNKGIVALPDGNYLVLSSQWANGTTLYAGAVTFGDGQNGTAGQISQLNSLIGSSANDQIGSHGVTILRNGNYLVRSPFWNNGSTMRVGAVSWGKRNVPLTGIVGPDNSFVGSIAYSNIGIGEPRILANGNFVLYNAFSTTWGDSERGLVGFCTNQNSLGSYGGNNVGVVEVSDNYYYVISIYSLTNPYTYQFRSVTLCNAVTGTSGSPNTCNSVLGNFSTPFANTAYNAQHGYMVVGQPLLNKVSIYDPLGAPLANSQDESNLNIAAEGKAELEVASGCSILGVIASTGPEGIRGTVNAKVWVEDEVPDYKGEPFVARHYQITPESNPGTAEGRVTLYFSQLDFDNFNSHPKSIEKLPTSGSDTQGIINLRIGKFSGVSSDGSGLPGSYPGEAGEVINPEDSYIVWNAAYSRWEVSFFVKGFSGFFVQTNANALPVTLVSFSGSQLENDVLLTWNVTDAQNFSHFDVERSVDGKRFSVLQTVPYVDQQALYNAIDPGAAHYFPGKTLYYRLRMNDIDQTFAYSRMIPVRIAGDRNDVVVYPNPSAGKFMVTVHSTEGELADITVVDLLGRVVSRSSARVSAGKIELDAAGLSSGSYTLRIEVQGKVQSRVIVKR</sequence>
<dbReference type="Pfam" id="PF18962">
    <property type="entry name" value="Por_Secre_tail"/>
    <property type="match status" value="1"/>
</dbReference>
<organism evidence="2 3">
    <name type="scientific">Dyadobacter fermentans (strain ATCC 700827 / DSM 18053 / CIP 107007 / KCTC 52180 / NS114)</name>
    <dbReference type="NCBI Taxonomy" id="471854"/>
    <lineage>
        <taxon>Bacteria</taxon>
        <taxon>Pseudomonadati</taxon>
        <taxon>Bacteroidota</taxon>
        <taxon>Cytophagia</taxon>
        <taxon>Cytophagales</taxon>
        <taxon>Spirosomataceae</taxon>
        <taxon>Dyadobacter</taxon>
    </lineage>
</organism>
<dbReference type="Pfam" id="PF18888">
    <property type="entry name" value="DUF5650"/>
    <property type="match status" value="12"/>
</dbReference>
<gene>
    <name evidence="2" type="ordered locus">Dfer_5262</name>
</gene>
<evidence type="ECO:0000313" key="3">
    <source>
        <dbReference type="Proteomes" id="UP000002011"/>
    </source>
</evidence>